<dbReference type="Proteomes" id="UP000190274">
    <property type="component" value="Chromosome D"/>
</dbReference>
<gene>
    <name evidence="3" type="ORF">LADA_0D00848G</name>
</gene>
<evidence type="ECO:0000313" key="4">
    <source>
        <dbReference type="Proteomes" id="UP000190274"/>
    </source>
</evidence>
<dbReference type="OrthoDB" id="4067005at2759"/>
<reference evidence="3 4" key="1">
    <citation type="submission" date="2016-03" db="EMBL/GenBank/DDBJ databases">
        <authorList>
            <person name="Devillers H."/>
        </authorList>
    </citation>
    <scope>NUCLEOTIDE SEQUENCE [LARGE SCALE GENOMIC DNA]</scope>
    <source>
        <strain evidence="3">CBS 10888</strain>
    </source>
</reference>
<feature type="compositionally biased region" description="Acidic residues" evidence="2">
    <location>
        <begin position="375"/>
        <end position="391"/>
    </location>
</feature>
<sequence length="391" mass="43899">MDKCSEFVSCASVSADQEDTGVMMCQTRFSSDGFKTPAELPSFKILDLIASEGSDVITGRNLDMSCLICFAGADRLKSWLELVIFLSGGWFVMEGIDRSWAYNGQWTFYYAYEKWKLVFETQHRGFAQRFCELPLDSASQDLELDLFGLGLTMYKNLRRATERIHALELKCFHLEKEKLQMQQEERENDLLIRRRDDKTRAVVVALLNEKKDMIRKLEENLEQNRGPLDLPDEALMNRFVSQPVSRMTSPRKRAPARVSSTPSPSKKRPKPLVKHENSWDDFADKGFEIRGINRERTPARDPSGPLGAAHLRRNSSLEKSSDGVQTGSPTGTGSVLEHTTTGSGLAGGADENLDVRSCSSTSTEEGREFSNDTQSDAESDVDTEAETDPEL</sequence>
<feature type="compositionally biased region" description="Polar residues" evidence="2">
    <location>
        <begin position="322"/>
        <end position="343"/>
    </location>
</feature>
<keyword evidence="4" id="KW-1185">Reference proteome</keyword>
<organism evidence="3 4">
    <name type="scientific">Lachancea dasiensis</name>
    <dbReference type="NCBI Taxonomy" id="1072105"/>
    <lineage>
        <taxon>Eukaryota</taxon>
        <taxon>Fungi</taxon>
        <taxon>Dikarya</taxon>
        <taxon>Ascomycota</taxon>
        <taxon>Saccharomycotina</taxon>
        <taxon>Saccharomycetes</taxon>
        <taxon>Saccharomycetales</taxon>
        <taxon>Saccharomycetaceae</taxon>
        <taxon>Lachancea</taxon>
    </lineage>
</organism>
<feature type="region of interest" description="Disordered" evidence="2">
    <location>
        <begin position="291"/>
        <end position="391"/>
    </location>
</feature>
<feature type="region of interest" description="Disordered" evidence="2">
    <location>
        <begin position="241"/>
        <end position="279"/>
    </location>
</feature>
<name>A0A1G4J484_9SACH</name>
<evidence type="ECO:0000256" key="2">
    <source>
        <dbReference type="SAM" id="MobiDB-lite"/>
    </source>
</evidence>
<dbReference type="InterPro" id="IPR014751">
    <property type="entry name" value="XRCC4-like_C"/>
</dbReference>
<accession>A0A1G4J484</accession>
<protein>
    <submittedName>
        <fullName evidence="3">LADA_0D00848g1_1</fullName>
    </submittedName>
</protein>
<dbReference type="EMBL" id="LT598454">
    <property type="protein sequence ID" value="SCU84282.1"/>
    <property type="molecule type" value="Genomic_DNA"/>
</dbReference>
<dbReference type="AlphaFoldDB" id="A0A1G4J484"/>
<dbReference type="STRING" id="1266660.A0A1G4J484"/>
<evidence type="ECO:0000256" key="1">
    <source>
        <dbReference type="SAM" id="Coils"/>
    </source>
</evidence>
<proteinExistence type="predicted"/>
<keyword evidence="1" id="KW-0175">Coiled coil</keyword>
<feature type="coiled-coil region" evidence="1">
    <location>
        <begin position="157"/>
        <end position="224"/>
    </location>
</feature>
<dbReference type="Gene3D" id="1.20.5.370">
    <property type="match status" value="1"/>
</dbReference>
<evidence type="ECO:0000313" key="3">
    <source>
        <dbReference type="EMBL" id="SCU84282.1"/>
    </source>
</evidence>